<organism evidence="2 3">
    <name type="scientific">Prymnesium parvum</name>
    <name type="common">Toxic golden alga</name>
    <dbReference type="NCBI Taxonomy" id="97485"/>
    <lineage>
        <taxon>Eukaryota</taxon>
        <taxon>Haptista</taxon>
        <taxon>Haptophyta</taxon>
        <taxon>Prymnesiophyceae</taxon>
        <taxon>Prymnesiales</taxon>
        <taxon>Prymnesiaceae</taxon>
        <taxon>Prymnesium</taxon>
    </lineage>
</organism>
<name>A0AB34J7F4_PRYPA</name>
<feature type="compositionally biased region" description="Basic and acidic residues" evidence="1">
    <location>
        <begin position="176"/>
        <end position="185"/>
    </location>
</feature>
<dbReference type="EMBL" id="JBGBPQ010000012">
    <property type="protein sequence ID" value="KAL1514533.1"/>
    <property type="molecule type" value="Genomic_DNA"/>
</dbReference>
<sequence>MSKPPRGPRQLRVKLTGAGNYTRHLQDASTSETRATSPSLSEASPAPFRAGVGACAASSASSAGKPPTFQPGDKAVMEHGGIVYEVEILHKARHALEPSKKLPPAARRAKPAAALASGYQFRYLKWPRRGDEWAAEAHFQPWTPWSASLAKACTSRPPRKNMWSDGKPLGDGGAADEEHGEKMDGDTGSGSGEGDEGKDFRRAGKGARATSVSSEEVGRKRERKPSEKLREEPASRAKTPNSEGGQGEGAENAHADVLMGMLSGGKPKKREAEQEDEDDNGEEEEESESEDEGEEEHEEEEMEKGDDEELNEFDEEDEGYELGMVLARQARKQQRMAADEQEESQDSDRAVASSTHKRKGLPVKSLPASKQTPLWLSHEGQMKMFQEQVRAQTKVFDPSNVIAPVNSGSHSAKGPCGARRRKSSCPVRSL</sequence>
<dbReference type="AlphaFoldDB" id="A0AB34J7F4"/>
<protein>
    <recommendedName>
        <fullName evidence="4">Transcription initiation factor IIF subunit alpha</fullName>
    </recommendedName>
</protein>
<proteinExistence type="predicted"/>
<feature type="compositionally biased region" description="Basic and acidic residues" evidence="1">
    <location>
        <begin position="216"/>
        <end position="235"/>
    </location>
</feature>
<feature type="compositionally biased region" description="Acidic residues" evidence="1">
    <location>
        <begin position="273"/>
        <end position="320"/>
    </location>
</feature>
<evidence type="ECO:0008006" key="4">
    <source>
        <dbReference type="Google" id="ProtNLM"/>
    </source>
</evidence>
<dbReference type="Proteomes" id="UP001515480">
    <property type="component" value="Unassembled WGS sequence"/>
</dbReference>
<comment type="caution">
    <text evidence="2">The sequence shown here is derived from an EMBL/GenBank/DDBJ whole genome shotgun (WGS) entry which is preliminary data.</text>
</comment>
<accession>A0AB34J7F4</accession>
<evidence type="ECO:0000313" key="2">
    <source>
        <dbReference type="EMBL" id="KAL1514533.1"/>
    </source>
</evidence>
<dbReference type="Gene3D" id="2.30.30.140">
    <property type="match status" value="1"/>
</dbReference>
<evidence type="ECO:0000313" key="3">
    <source>
        <dbReference type="Proteomes" id="UP001515480"/>
    </source>
</evidence>
<keyword evidence="3" id="KW-1185">Reference proteome</keyword>
<feature type="region of interest" description="Disordered" evidence="1">
    <location>
        <begin position="153"/>
        <end position="370"/>
    </location>
</feature>
<feature type="compositionally biased region" description="Polar residues" evidence="1">
    <location>
        <begin position="27"/>
        <end position="42"/>
    </location>
</feature>
<evidence type="ECO:0000256" key="1">
    <source>
        <dbReference type="SAM" id="MobiDB-lite"/>
    </source>
</evidence>
<reference evidence="2 3" key="1">
    <citation type="journal article" date="2024" name="Science">
        <title>Giant polyketide synthase enzymes in the biosynthesis of giant marine polyether toxins.</title>
        <authorList>
            <person name="Fallon T.R."/>
            <person name="Shende V.V."/>
            <person name="Wierzbicki I.H."/>
            <person name="Pendleton A.L."/>
            <person name="Watervoot N.F."/>
            <person name="Auber R.P."/>
            <person name="Gonzalez D.J."/>
            <person name="Wisecaver J.H."/>
            <person name="Moore B.S."/>
        </authorList>
    </citation>
    <scope>NUCLEOTIDE SEQUENCE [LARGE SCALE GENOMIC DNA]</scope>
    <source>
        <strain evidence="2 3">12B1</strain>
    </source>
</reference>
<feature type="region of interest" description="Disordered" evidence="1">
    <location>
        <begin position="1"/>
        <end position="47"/>
    </location>
</feature>
<feature type="region of interest" description="Disordered" evidence="1">
    <location>
        <begin position="400"/>
        <end position="430"/>
    </location>
</feature>
<gene>
    <name evidence="2" type="ORF">AB1Y20_003630</name>
</gene>